<comment type="caution">
    <text evidence="3">The sequence shown here is derived from an EMBL/GenBank/DDBJ whole genome shotgun (WGS) entry which is preliminary data.</text>
</comment>
<dbReference type="InterPro" id="IPR000504">
    <property type="entry name" value="RRM_dom"/>
</dbReference>
<sequence>MREKASERSYGSHGYGEKRDFRDVMFSIFIDNLNPMVDLLGLWGIFKPFGNVRDAYLSTKFSSRRSRFAFIRFGSSEEAIKVVEKTNRMLMNGWPIVSKVAAIGWKRRRKIGKDEGLVSESGKKRATIETYDEVLKGNQRRTRFLEERKENQVLTLSWSSYQIEKE</sequence>
<name>A0AAD9ZZJ1_9ROSI</name>
<evidence type="ECO:0000313" key="4">
    <source>
        <dbReference type="Proteomes" id="UP001281410"/>
    </source>
</evidence>
<dbReference type="InterPro" id="IPR012677">
    <property type="entry name" value="Nucleotide-bd_a/b_plait_sf"/>
</dbReference>
<keyword evidence="1" id="KW-0694">RNA-binding</keyword>
<accession>A0AAD9ZZJ1</accession>
<dbReference type="SMART" id="SM00360">
    <property type="entry name" value="RRM"/>
    <property type="match status" value="1"/>
</dbReference>
<proteinExistence type="predicted"/>
<gene>
    <name evidence="3" type="ORF">Dsin_021314</name>
</gene>
<protein>
    <recommendedName>
        <fullName evidence="2">RRM domain-containing protein</fullName>
    </recommendedName>
</protein>
<dbReference type="Gene3D" id="3.30.70.330">
    <property type="match status" value="1"/>
</dbReference>
<evidence type="ECO:0000259" key="2">
    <source>
        <dbReference type="PROSITE" id="PS50102"/>
    </source>
</evidence>
<reference evidence="3" key="1">
    <citation type="journal article" date="2023" name="Plant J.">
        <title>Genome sequences and population genomics provide insights into the demographic history, inbreeding, and mutation load of two 'living fossil' tree species of Dipteronia.</title>
        <authorList>
            <person name="Feng Y."/>
            <person name="Comes H.P."/>
            <person name="Chen J."/>
            <person name="Zhu S."/>
            <person name="Lu R."/>
            <person name="Zhang X."/>
            <person name="Li P."/>
            <person name="Qiu J."/>
            <person name="Olsen K.M."/>
            <person name="Qiu Y."/>
        </authorList>
    </citation>
    <scope>NUCLEOTIDE SEQUENCE</scope>
    <source>
        <strain evidence="3">NBL</strain>
    </source>
</reference>
<feature type="domain" description="RRM" evidence="2">
    <location>
        <begin position="26"/>
        <end position="108"/>
    </location>
</feature>
<evidence type="ECO:0000313" key="3">
    <source>
        <dbReference type="EMBL" id="KAK3197899.1"/>
    </source>
</evidence>
<keyword evidence="4" id="KW-1185">Reference proteome</keyword>
<evidence type="ECO:0000256" key="1">
    <source>
        <dbReference type="PROSITE-ProRule" id="PRU00176"/>
    </source>
</evidence>
<dbReference type="EMBL" id="JANJYJ010000007">
    <property type="protein sequence ID" value="KAK3197899.1"/>
    <property type="molecule type" value="Genomic_DNA"/>
</dbReference>
<dbReference type="SUPFAM" id="SSF54928">
    <property type="entry name" value="RNA-binding domain, RBD"/>
    <property type="match status" value="1"/>
</dbReference>
<dbReference type="InterPro" id="IPR035979">
    <property type="entry name" value="RBD_domain_sf"/>
</dbReference>
<dbReference type="PROSITE" id="PS50102">
    <property type="entry name" value="RRM"/>
    <property type="match status" value="1"/>
</dbReference>
<dbReference type="Proteomes" id="UP001281410">
    <property type="component" value="Unassembled WGS sequence"/>
</dbReference>
<dbReference type="Pfam" id="PF00076">
    <property type="entry name" value="RRM_1"/>
    <property type="match status" value="1"/>
</dbReference>
<dbReference type="GO" id="GO:0003723">
    <property type="term" value="F:RNA binding"/>
    <property type="evidence" value="ECO:0007669"/>
    <property type="project" value="UniProtKB-UniRule"/>
</dbReference>
<organism evidence="3 4">
    <name type="scientific">Dipteronia sinensis</name>
    <dbReference type="NCBI Taxonomy" id="43782"/>
    <lineage>
        <taxon>Eukaryota</taxon>
        <taxon>Viridiplantae</taxon>
        <taxon>Streptophyta</taxon>
        <taxon>Embryophyta</taxon>
        <taxon>Tracheophyta</taxon>
        <taxon>Spermatophyta</taxon>
        <taxon>Magnoliopsida</taxon>
        <taxon>eudicotyledons</taxon>
        <taxon>Gunneridae</taxon>
        <taxon>Pentapetalae</taxon>
        <taxon>rosids</taxon>
        <taxon>malvids</taxon>
        <taxon>Sapindales</taxon>
        <taxon>Sapindaceae</taxon>
        <taxon>Hippocastanoideae</taxon>
        <taxon>Acereae</taxon>
        <taxon>Dipteronia</taxon>
    </lineage>
</organism>
<dbReference type="AlphaFoldDB" id="A0AAD9ZZJ1"/>
<dbReference type="CDD" id="cd00590">
    <property type="entry name" value="RRM_SF"/>
    <property type="match status" value="1"/>
</dbReference>